<dbReference type="Gene3D" id="3.90.550.10">
    <property type="entry name" value="Spore Coat Polysaccharide Biosynthesis Protein SpsA, Chain A"/>
    <property type="match status" value="1"/>
</dbReference>
<comment type="caution">
    <text evidence="1">The sequence shown here is derived from an EMBL/GenBank/DDBJ whole genome shotgun (WGS) entry which is preliminary data.</text>
</comment>
<sequence>MKAAKVPSAIRMSYSPRKEELGSKYITIDTLRQLRSWNYRKCRTKVAVATLVTSSFYVPGAITLLKSFQGAAKEELSATFNFDCVCLVTDKVEASEELYLKQAGWLIKHVHRLPLLGCSEEDLVSEHFMECYQKLWLWTMEEYAGILYIDADAIVTRPVSHIFRALSFSPIGFAAAPDWDLNKRRFYKDYFNAGVLAIRPCFPVFEDMCRKLATHRPVNGFAEQDFLNDYYARDIYQIWSRFHVGMTWLHPGCNALKFVYVDSSQVWNSIYDSICIVHYAHKKPWKLLKNTSCLHVGLSYEPDERRDSFENSKCWILHDYWHIVRAMPQDHREFPLPPRAVPDNYNPLEEYRRLEEVIDKYLPNVEKSEGHCGHMSSCVQLPNLIWDLYSSKEFHYEVGMRFLSNHLRMEHVIHQQRVSPQAD</sequence>
<accession>A0A9C7UND6</accession>
<reference evidence="1" key="1">
    <citation type="journal article" date="2022" name="Proc. Natl. Acad. Sci. U.S.A.">
        <title>Life cycle and functional genomics of the unicellular red alga Galdieria for elucidating algal and plant evolution and industrial use.</title>
        <authorList>
            <person name="Hirooka S."/>
            <person name="Itabashi T."/>
            <person name="Ichinose T.M."/>
            <person name="Onuma R."/>
            <person name="Fujiwara T."/>
            <person name="Yamashita S."/>
            <person name="Jong L.W."/>
            <person name="Tomita R."/>
            <person name="Iwane A.H."/>
            <person name="Miyagishima S.Y."/>
        </authorList>
    </citation>
    <scope>NUCLEOTIDE SEQUENCE</scope>
    <source>
        <strain evidence="1">NBRC 102759</strain>
    </source>
</reference>
<dbReference type="InterPro" id="IPR002495">
    <property type="entry name" value="Glyco_trans_8"/>
</dbReference>
<dbReference type="Pfam" id="PF01501">
    <property type="entry name" value="Glyco_transf_8"/>
    <property type="match status" value="1"/>
</dbReference>
<protein>
    <recommendedName>
        <fullName evidence="3">Glycogenin glucosyltransferase</fullName>
    </recommendedName>
</protein>
<gene>
    <name evidence="1" type="ORF">GpartN1_g1191.t1</name>
</gene>
<dbReference type="PANTHER" id="PTHR11183">
    <property type="entry name" value="GLYCOGENIN SUBFAMILY MEMBER"/>
    <property type="match status" value="1"/>
</dbReference>
<organism evidence="1 2">
    <name type="scientific">Galdieria partita</name>
    <dbReference type="NCBI Taxonomy" id="83374"/>
    <lineage>
        <taxon>Eukaryota</taxon>
        <taxon>Rhodophyta</taxon>
        <taxon>Bangiophyceae</taxon>
        <taxon>Galdieriales</taxon>
        <taxon>Galdieriaceae</taxon>
        <taxon>Galdieria</taxon>
    </lineage>
</organism>
<dbReference type="AlphaFoldDB" id="A0A9C7UND6"/>
<dbReference type="OrthoDB" id="2014201at2759"/>
<name>A0A9C7UND6_9RHOD</name>
<evidence type="ECO:0000313" key="2">
    <source>
        <dbReference type="Proteomes" id="UP001061958"/>
    </source>
</evidence>
<proteinExistence type="predicted"/>
<keyword evidence="2" id="KW-1185">Reference proteome</keyword>
<dbReference type="SUPFAM" id="SSF53448">
    <property type="entry name" value="Nucleotide-diphospho-sugar transferases"/>
    <property type="match status" value="1"/>
</dbReference>
<dbReference type="EMBL" id="BQMJ01000008">
    <property type="protein sequence ID" value="GJQ09400.1"/>
    <property type="molecule type" value="Genomic_DNA"/>
</dbReference>
<reference evidence="1" key="2">
    <citation type="submission" date="2022-01" db="EMBL/GenBank/DDBJ databases">
        <authorList>
            <person name="Hirooka S."/>
            <person name="Miyagishima S.Y."/>
        </authorList>
    </citation>
    <scope>NUCLEOTIDE SEQUENCE</scope>
    <source>
        <strain evidence="1">NBRC 102759</strain>
    </source>
</reference>
<evidence type="ECO:0000313" key="1">
    <source>
        <dbReference type="EMBL" id="GJQ09400.1"/>
    </source>
</evidence>
<dbReference type="Proteomes" id="UP001061958">
    <property type="component" value="Unassembled WGS sequence"/>
</dbReference>
<dbReference type="InterPro" id="IPR029044">
    <property type="entry name" value="Nucleotide-diphossugar_trans"/>
</dbReference>
<dbReference type="InterPro" id="IPR050587">
    <property type="entry name" value="GNT1/Glycosyltrans_8"/>
</dbReference>
<evidence type="ECO:0008006" key="3">
    <source>
        <dbReference type="Google" id="ProtNLM"/>
    </source>
</evidence>
<dbReference type="GO" id="GO:0016757">
    <property type="term" value="F:glycosyltransferase activity"/>
    <property type="evidence" value="ECO:0007669"/>
    <property type="project" value="InterPro"/>
</dbReference>